<reference evidence="1" key="2">
    <citation type="submission" date="2023-05" db="EMBL/GenBank/DDBJ databases">
        <authorList>
            <person name="Fouks B."/>
        </authorList>
    </citation>
    <scope>NUCLEOTIDE SEQUENCE</scope>
    <source>
        <strain evidence="1">Stay&amp;Tobe</strain>
        <tissue evidence="1">Testes</tissue>
    </source>
</reference>
<evidence type="ECO:0008006" key="3">
    <source>
        <dbReference type="Google" id="ProtNLM"/>
    </source>
</evidence>
<gene>
    <name evidence="1" type="ORF">L9F63_009141</name>
</gene>
<reference evidence="1" key="1">
    <citation type="journal article" date="2023" name="IScience">
        <title>Live-bearing cockroach genome reveals convergent evolutionary mechanisms linked to viviparity in insects and beyond.</title>
        <authorList>
            <person name="Fouks B."/>
            <person name="Harrison M.C."/>
            <person name="Mikhailova A.A."/>
            <person name="Marchal E."/>
            <person name="English S."/>
            <person name="Carruthers M."/>
            <person name="Jennings E.C."/>
            <person name="Chiamaka E.L."/>
            <person name="Frigard R.A."/>
            <person name="Pippel M."/>
            <person name="Attardo G.M."/>
            <person name="Benoit J.B."/>
            <person name="Bornberg-Bauer E."/>
            <person name="Tobe S.S."/>
        </authorList>
    </citation>
    <scope>NUCLEOTIDE SEQUENCE</scope>
    <source>
        <strain evidence="1">Stay&amp;Tobe</strain>
    </source>
</reference>
<evidence type="ECO:0000313" key="1">
    <source>
        <dbReference type="EMBL" id="KAJ9573481.1"/>
    </source>
</evidence>
<proteinExistence type="predicted"/>
<dbReference type="EMBL" id="JASPKZ010010698">
    <property type="protein sequence ID" value="KAJ9573481.1"/>
    <property type="molecule type" value="Genomic_DNA"/>
</dbReference>
<protein>
    <recommendedName>
        <fullName evidence="3">NFX1-type zinc finger-containing protein 1</fullName>
    </recommendedName>
</protein>
<keyword evidence="2" id="KW-1185">Reference proteome</keyword>
<dbReference type="AlphaFoldDB" id="A0AAD7Z444"/>
<organism evidence="1 2">
    <name type="scientific">Diploptera punctata</name>
    <name type="common">Pacific beetle cockroach</name>
    <dbReference type="NCBI Taxonomy" id="6984"/>
    <lineage>
        <taxon>Eukaryota</taxon>
        <taxon>Metazoa</taxon>
        <taxon>Ecdysozoa</taxon>
        <taxon>Arthropoda</taxon>
        <taxon>Hexapoda</taxon>
        <taxon>Insecta</taxon>
        <taxon>Pterygota</taxon>
        <taxon>Neoptera</taxon>
        <taxon>Polyneoptera</taxon>
        <taxon>Dictyoptera</taxon>
        <taxon>Blattodea</taxon>
        <taxon>Blaberoidea</taxon>
        <taxon>Blaberidae</taxon>
        <taxon>Diplopterinae</taxon>
        <taxon>Diploptera</taxon>
    </lineage>
</organism>
<evidence type="ECO:0000313" key="2">
    <source>
        <dbReference type="Proteomes" id="UP001233999"/>
    </source>
</evidence>
<comment type="caution">
    <text evidence="1">The sequence shown here is derived from an EMBL/GenBank/DDBJ whole genome shotgun (WGS) entry which is preliminary data.</text>
</comment>
<name>A0AAD7Z444_DIPPU</name>
<feature type="non-terminal residue" evidence="1">
    <location>
        <position position="1"/>
    </location>
</feature>
<dbReference type="Proteomes" id="UP001233999">
    <property type="component" value="Unassembled WGS sequence"/>
</dbReference>
<feature type="non-terminal residue" evidence="1">
    <location>
        <position position="56"/>
    </location>
</feature>
<accession>A0AAD7Z444</accession>
<sequence>CHVRPCNRVLCNSGHQCKKMCFEKCGPCLLPVMKHLRCGHHLVLQCYTDVDKILCK</sequence>